<evidence type="ECO:0000256" key="1">
    <source>
        <dbReference type="PROSITE-ProRule" id="PRU10099"/>
    </source>
</evidence>
<reference evidence="3" key="1">
    <citation type="submission" date="2022-07" db="EMBL/GenBank/DDBJ databases">
        <title>Fungi with potential for degradation of polypropylene.</title>
        <authorList>
            <person name="Gostincar C."/>
        </authorList>
    </citation>
    <scope>NUCLEOTIDE SEQUENCE</scope>
    <source>
        <strain evidence="3">EXF-13287</strain>
    </source>
</reference>
<protein>
    <submittedName>
        <fullName evidence="3">Uncharacterized protein</fullName>
    </submittedName>
</protein>
<proteinExistence type="predicted"/>
<dbReference type="AlphaFoldDB" id="A0AA38S1I2"/>
<comment type="caution">
    <text evidence="3">The sequence shown here is derived from an EMBL/GenBank/DDBJ whole genome shotgun (WGS) entry which is preliminary data.</text>
</comment>
<accession>A0AA38S1I2</accession>
<dbReference type="InterPro" id="IPR020827">
    <property type="entry name" value="Asparaginase/glutaminase_AS1"/>
</dbReference>
<sequence>MDRAALLLLTTLTPFAFAHTPIFARDYIDAVCKPATKNPTDTVPPCVEIETIETLCMPNGTDPIYLAAHQQCMCGGSYFAEWPACQDCLLYHGLRTEREVAQYDGIISAASSSFCGAATPSATFADYFSTIQGTFPVPTTGGTVSSDRAPSSTACRRGDGYDYALGACT</sequence>
<gene>
    <name evidence="3" type="ORF">NKR19_g505</name>
</gene>
<dbReference type="Proteomes" id="UP001174691">
    <property type="component" value="Unassembled WGS sequence"/>
</dbReference>
<name>A0AA38S1I2_9PEZI</name>
<organism evidence="3 4">
    <name type="scientific">Coniochaeta hoffmannii</name>
    <dbReference type="NCBI Taxonomy" id="91930"/>
    <lineage>
        <taxon>Eukaryota</taxon>
        <taxon>Fungi</taxon>
        <taxon>Dikarya</taxon>
        <taxon>Ascomycota</taxon>
        <taxon>Pezizomycotina</taxon>
        <taxon>Sordariomycetes</taxon>
        <taxon>Sordariomycetidae</taxon>
        <taxon>Coniochaetales</taxon>
        <taxon>Coniochaetaceae</taxon>
        <taxon>Coniochaeta</taxon>
    </lineage>
</organism>
<feature type="signal peptide" evidence="2">
    <location>
        <begin position="1"/>
        <end position="18"/>
    </location>
</feature>
<dbReference type="GO" id="GO:0006520">
    <property type="term" value="P:amino acid metabolic process"/>
    <property type="evidence" value="ECO:0007669"/>
    <property type="project" value="InterPro"/>
</dbReference>
<keyword evidence="4" id="KW-1185">Reference proteome</keyword>
<dbReference type="EMBL" id="JANBVN010000004">
    <property type="protein sequence ID" value="KAJ9165314.1"/>
    <property type="molecule type" value="Genomic_DNA"/>
</dbReference>
<evidence type="ECO:0000313" key="3">
    <source>
        <dbReference type="EMBL" id="KAJ9165314.1"/>
    </source>
</evidence>
<evidence type="ECO:0000313" key="4">
    <source>
        <dbReference type="Proteomes" id="UP001174691"/>
    </source>
</evidence>
<keyword evidence="2" id="KW-0732">Signal</keyword>
<feature type="chain" id="PRO_5041281773" evidence="2">
    <location>
        <begin position="19"/>
        <end position="169"/>
    </location>
</feature>
<evidence type="ECO:0000256" key="2">
    <source>
        <dbReference type="SAM" id="SignalP"/>
    </source>
</evidence>
<dbReference type="PROSITE" id="PS00144">
    <property type="entry name" value="ASN_GLN_ASE_1"/>
    <property type="match status" value="1"/>
</dbReference>
<feature type="active site" evidence="1">
    <location>
        <position position="143"/>
    </location>
</feature>